<name>A0ABV8BUZ9_9PSEU</name>
<keyword evidence="3" id="KW-1185">Reference proteome</keyword>
<reference evidence="3" key="1">
    <citation type="journal article" date="2019" name="Int. J. Syst. Evol. Microbiol.">
        <title>The Global Catalogue of Microorganisms (GCM) 10K type strain sequencing project: providing services to taxonomists for standard genome sequencing and annotation.</title>
        <authorList>
            <consortium name="The Broad Institute Genomics Platform"/>
            <consortium name="The Broad Institute Genome Sequencing Center for Infectious Disease"/>
            <person name="Wu L."/>
            <person name="Ma J."/>
        </authorList>
    </citation>
    <scope>NUCLEOTIDE SEQUENCE [LARGE SCALE GENOMIC DNA]</scope>
    <source>
        <strain evidence="3">CGMCC 4.7405</strain>
    </source>
</reference>
<gene>
    <name evidence="2" type="ORF">ACFOWZ_20405</name>
</gene>
<evidence type="ECO:0000313" key="3">
    <source>
        <dbReference type="Proteomes" id="UP001595690"/>
    </source>
</evidence>
<evidence type="ECO:0000313" key="2">
    <source>
        <dbReference type="EMBL" id="MFC3893845.1"/>
    </source>
</evidence>
<evidence type="ECO:0000256" key="1">
    <source>
        <dbReference type="SAM" id="MobiDB-lite"/>
    </source>
</evidence>
<dbReference type="Gene3D" id="1.20.1260.20">
    <property type="entry name" value="PPE superfamily"/>
    <property type="match status" value="1"/>
</dbReference>
<protein>
    <submittedName>
        <fullName evidence="2">WXG100 family type VII secretion target</fullName>
    </submittedName>
</protein>
<dbReference type="InterPro" id="IPR038332">
    <property type="entry name" value="PPE_sf"/>
</dbReference>
<feature type="compositionally biased region" description="Basic and acidic residues" evidence="1">
    <location>
        <begin position="398"/>
        <end position="407"/>
    </location>
</feature>
<dbReference type="Proteomes" id="UP001595690">
    <property type="component" value="Unassembled WGS sequence"/>
</dbReference>
<accession>A0ABV8BUZ9</accession>
<dbReference type="SUPFAM" id="SSF140453">
    <property type="entry name" value="EsxAB dimer-like"/>
    <property type="match status" value="1"/>
</dbReference>
<sequence length="482" mass="51521">MNTAAPPQAAQLSGEAFTGIGIVESAIDLRNGIANGSWVEGGLALASTGLEALSLAVDPLGTLAEYAFSWVIEHCGPLRRWLDWLAGDVGRITAYAGTWQAVAKTVAEARADFTAEVDRSAAAWRGDASKKYRESMAKHAAFFSASEVCASTIGATVEVVGALVGVVREAVRDIISRAVATLIVRVPFWAAAASVPVLFATVPVATQVTTLVERTVLDITAVTVKLARSLDKLRPLMSRLTGIWEIIGTGLRNLRKTDTGGDIKLPDAVNQSGVTTPSGTGGNTSTSSAGGGGNQAVDQPPAGGGGGQGDPPPPGGTNPPPGPGGRPRPPSRRLDLDKPHRELTSAERARLSDHLNELEARHPEKFNNTIRDPDNGGRISPSSEDEARVALDLRERGQFTDNYERPPGRGIGDFIDDGKKWDIKRPREPYDDNDFRMVLGTQIGTKGRHVVIDTREVAQETIDKVAQTVQDPRWRNRVIWYP</sequence>
<feature type="compositionally biased region" description="Basic and acidic residues" evidence="1">
    <location>
        <begin position="357"/>
        <end position="375"/>
    </location>
</feature>
<organism evidence="2 3">
    <name type="scientific">Lentzea rhizosphaerae</name>
    <dbReference type="NCBI Taxonomy" id="2041025"/>
    <lineage>
        <taxon>Bacteria</taxon>
        <taxon>Bacillati</taxon>
        <taxon>Actinomycetota</taxon>
        <taxon>Actinomycetes</taxon>
        <taxon>Pseudonocardiales</taxon>
        <taxon>Pseudonocardiaceae</taxon>
        <taxon>Lentzea</taxon>
    </lineage>
</organism>
<feature type="region of interest" description="Disordered" evidence="1">
    <location>
        <begin position="260"/>
        <end position="337"/>
    </location>
</feature>
<feature type="compositionally biased region" description="Low complexity" evidence="1">
    <location>
        <begin position="272"/>
        <end position="288"/>
    </location>
</feature>
<dbReference type="RefSeq" id="WP_382374693.1">
    <property type="nucleotide sequence ID" value="NZ_JBHRZI010000015.1"/>
</dbReference>
<feature type="compositionally biased region" description="Pro residues" evidence="1">
    <location>
        <begin position="310"/>
        <end position="328"/>
    </location>
</feature>
<comment type="caution">
    <text evidence="2">The sequence shown here is derived from an EMBL/GenBank/DDBJ whole genome shotgun (WGS) entry which is preliminary data.</text>
</comment>
<proteinExistence type="predicted"/>
<feature type="region of interest" description="Disordered" evidence="1">
    <location>
        <begin position="357"/>
        <end position="385"/>
    </location>
</feature>
<feature type="region of interest" description="Disordered" evidence="1">
    <location>
        <begin position="398"/>
        <end position="418"/>
    </location>
</feature>
<dbReference type="InterPro" id="IPR036689">
    <property type="entry name" value="ESAT-6-like_sf"/>
</dbReference>
<dbReference type="EMBL" id="JBHRZI010000015">
    <property type="protein sequence ID" value="MFC3893845.1"/>
    <property type="molecule type" value="Genomic_DNA"/>
</dbReference>